<reference evidence="2" key="1">
    <citation type="submission" date="2020-02" db="EMBL/GenBank/DDBJ databases">
        <authorList>
            <person name="Meier V. D."/>
        </authorList>
    </citation>
    <scope>NUCLEOTIDE SEQUENCE</scope>
    <source>
        <strain evidence="2">AVDCRST_MAG54</strain>
    </source>
</reference>
<evidence type="ECO:0000256" key="1">
    <source>
        <dbReference type="SAM" id="MobiDB-lite"/>
    </source>
</evidence>
<organism evidence="2">
    <name type="scientific">uncultured Actinomycetospora sp</name>
    <dbReference type="NCBI Taxonomy" id="1135996"/>
    <lineage>
        <taxon>Bacteria</taxon>
        <taxon>Bacillati</taxon>
        <taxon>Actinomycetota</taxon>
        <taxon>Actinomycetes</taxon>
        <taxon>Pseudonocardiales</taxon>
        <taxon>Pseudonocardiaceae</taxon>
        <taxon>Actinomycetospora</taxon>
        <taxon>environmental samples</taxon>
    </lineage>
</organism>
<accession>A0A6J4IDM5</accession>
<dbReference type="EMBL" id="CADCTH010000252">
    <property type="protein sequence ID" value="CAA9249231.1"/>
    <property type="molecule type" value="Genomic_DNA"/>
</dbReference>
<evidence type="ECO:0000313" key="2">
    <source>
        <dbReference type="EMBL" id="CAA9249231.1"/>
    </source>
</evidence>
<gene>
    <name evidence="2" type="ORF">AVDCRST_MAG54-1905</name>
</gene>
<feature type="compositionally biased region" description="Low complexity" evidence="1">
    <location>
        <begin position="13"/>
        <end position="22"/>
    </location>
</feature>
<proteinExistence type="predicted"/>
<name>A0A6J4IDM5_9PSEU</name>
<protein>
    <submittedName>
        <fullName evidence="2">Uncharacterized protein</fullName>
    </submittedName>
</protein>
<dbReference type="AlphaFoldDB" id="A0A6J4IDM5"/>
<sequence>CVTSSPSPRGCRTRPLPRSPSSSRRRCRASGRRCSVGSSIALTSTVCSPASARWGWRSSTCTACPS</sequence>
<feature type="region of interest" description="Disordered" evidence="1">
    <location>
        <begin position="1"/>
        <end position="27"/>
    </location>
</feature>
<feature type="non-terminal residue" evidence="2">
    <location>
        <position position="66"/>
    </location>
</feature>
<feature type="non-terminal residue" evidence="2">
    <location>
        <position position="1"/>
    </location>
</feature>